<feature type="binding site" evidence="2">
    <location>
        <position position="151"/>
    </location>
    <ligand>
        <name>Mn(2+)</name>
        <dbReference type="ChEBI" id="CHEBI:29035"/>
        <label>2</label>
    </ligand>
</feature>
<comment type="caution">
    <text evidence="5">The sequence shown here is derived from an EMBL/GenBank/DDBJ whole genome shotgun (WGS) entry which is preliminary data.</text>
</comment>
<keyword evidence="1" id="KW-0378">Hydrolase</keyword>
<protein>
    <submittedName>
        <fullName evidence="5">Peptidase M20</fullName>
    </submittedName>
</protein>
<feature type="signal peptide" evidence="3">
    <location>
        <begin position="1"/>
        <end position="39"/>
    </location>
</feature>
<dbReference type="Gene3D" id="3.30.70.360">
    <property type="match status" value="1"/>
</dbReference>
<dbReference type="SUPFAM" id="SSF55031">
    <property type="entry name" value="Bacterial exopeptidase dimerisation domain"/>
    <property type="match status" value="1"/>
</dbReference>
<feature type="domain" description="Peptidase M20 dimerisation" evidence="4">
    <location>
        <begin position="235"/>
        <end position="330"/>
    </location>
</feature>
<dbReference type="NCBIfam" id="TIGR01891">
    <property type="entry name" value="amidohydrolases"/>
    <property type="match status" value="1"/>
</dbReference>
<name>A0A2A4WT72_9GAMM</name>
<feature type="binding site" evidence="2">
    <location>
        <position position="430"/>
    </location>
    <ligand>
        <name>Mn(2+)</name>
        <dbReference type="ChEBI" id="CHEBI:29035"/>
        <label>2</label>
    </ligand>
</feature>
<evidence type="ECO:0000259" key="4">
    <source>
        <dbReference type="Pfam" id="PF07687"/>
    </source>
</evidence>
<feature type="binding site" evidence="2">
    <location>
        <position position="187"/>
    </location>
    <ligand>
        <name>Mn(2+)</name>
        <dbReference type="ChEBI" id="CHEBI:29035"/>
        <label>2</label>
    </ligand>
</feature>
<dbReference type="AlphaFoldDB" id="A0A2A4WT72"/>
<accession>A0A2A4WT72</accession>
<dbReference type="GO" id="GO:0019877">
    <property type="term" value="P:diaminopimelate biosynthetic process"/>
    <property type="evidence" value="ECO:0007669"/>
    <property type="project" value="UniProtKB-ARBA"/>
</dbReference>
<feature type="chain" id="PRO_5012562741" evidence="3">
    <location>
        <begin position="40"/>
        <end position="459"/>
    </location>
</feature>
<evidence type="ECO:0000256" key="1">
    <source>
        <dbReference type="ARBA" id="ARBA00022801"/>
    </source>
</evidence>
<evidence type="ECO:0000313" key="6">
    <source>
        <dbReference type="Proteomes" id="UP000218767"/>
    </source>
</evidence>
<keyword evidence="2" id="KW-0464">Manganese</keyword>
<dbReference type="InterPro" id="IPR036264">
    <property type="entry name" value="Bact_exopeptidase_dim_dom"/>
</dbReference>
<dbReference type="InterPro" id="IPR011650">
    <property type="entry name" value="Peptidase_M20_dimer"/>
</dbReference>
<dbReference type="InterPro" id="IPR002933">
    <property type="entry name" value="Peptidase_M20"/>
</dbReference>
<comment type="cofactor">
    <cofactor evidence="2">
        <name>Mn(2+)</name>
        <dbReference type="ChEBI" id="CHEBI:29035"/>
    </cofactor>
    <text evidence="2">The Mn(2+) ion enhances activity.</text>
</comment>
<evidence type="ECO:0000256" key="3">
    <source>
        <dbReference type="SAM" id="SignalP"/>
    </source>
</evidence>
<keyword evidence="3" id="KW-0732">Signal</keyword>
<dbReference type="FunFam" id="3.30.70.360:FF:000001">
    <property type="entry name" value="N-acetyldiaminopimelate deacetylase"/>
    <property type="match status" value="1"/>
</dbReference>
<gene>
    <name evidence="5" type="ORF">COB20_16080</name>
</gene>
<dbReference type="GO" id="GO:0046872">
    <property type="term" value="F:metal ion binding"/>
    <property type="evidence" value="ECO:0007669"/>
    <property type="project" value="UniProtKB-KW"/>
</dbReference>
<proteinExistence type="predicted"/>
<dbReference type="Pfam" id="PF07687">
    <property type="entry name" value="M20_dimer"/>
    <property type="match status" value="1"/>
</dbReference>
<dbReference type="SUPFAM" id="SSF53187">
    <property type="entry name" value="Zn-dependent exopeptidases"/>
    <property type="match status" value="1"/>
</dbReference>
<dbReference type="InterPro" id="IPR017439">
    <property type="entry name" value="Amidohydrolase"/>
</dbReference>
<evidence type="ECO:0000313" key="5">
    <source>
        <dbReference type="EMBL" id="PCI73628.1"/>
    </source>
</evidence>
<dbReference type="PANTHER" id="PTHR11014">
    <property type="entry name" value="PEPTIDASE M20 FAMILY MEMBER"/>
    <property type="match status" value="1"/>
</dbReference>
<dbReference type="EMBL" id="NVUL01000120">
    <property type="protein sequence ID" value="PCI73628.1"/>
    <property type="molecule type" value="Genomic_DNA"/>
</dbReference>
<reference evidence="6" key="1">
    <citation type="submission" date="2017-08" db="EMBL/GenBank/DDBJ databases">
        <title>A dynamic microbial community with high functional redundancy inhabits the cold, oxic subseafloor aquifer.</title>
        <authorList>
            <person name="Tully B.J."/>
            <person name="Wheat C.G."/>
            <person name="Glazer B.T."/>
            <person name="Huber J.A."/>
        </authorList>
    </citation>
    <scope>NUCLEOTIDE SEQUENCE [LARGE SCALE GENOMIC DNA]</scope>
</reference>
<dbReference type="Proteomes" id="UP000218767">
    <property type="component" value="Unassembled WGS sequence"/>
</dbReference>
<dbReference type="Gene3D" id="3.40.630.10">
    <property type="entry name" value="Zn peptidases"/>
    <property type="match status" value="1"/>
</dbReference>
<dbReference type="GO" id="GO:0050118">
    <property type="term" value="F:N-acetyldiaminopimelate deacetylase activity"/>
    <property type="evidence" value="ECO:0007669"/>
    <property type="project" value="UniProtKB-ARBA"/>
</dbReference>
<sequence>MLSLNSRTLPFKISKKAARLALSLAVILPAFVISHSAQSADEALKSDIDAYYESHLADLFLWFHQNPELGFLEQETAARLAAELRGLGIEVTEGVGGTGLVGMIRNGSGPLVLVRADMDGLPILEDSGLRYASRNRQINLSGEDVPVMHACGHDMHMTSLVGTAKMLMDNTDKWSGTVMLVGQPAEEIINGAKAMLDDGLYQRFGVPDYAIGLHVSSGAPSGLVTVREGIVQSSSDSVDIKVRGIGGHGAYPHQTVDPIYVSSQLVIALQGIISRQINPLAPAVITVGSFQGGSKHNIISNEVDLQLTVRADSEETRNEVLARIRDTAANIGRLNGLPDDLLPVVRMGFESTPTNVNNSDAVNKVLPAWEEQLGYDPLLTSQRPGMGAEDFAYFTQTEHKVPGVFFSVGGTPPELMREIAAGRTNAPPHHSAFFRIDPNSIKAGVEAMYTAAVELLNNP</sequence>
<evidence type="ECO:0000256" key="2">
    <source>
        <dbReference type="PIRSR" id="PIRSR005962-1"/>
    </source>
</evidence>
<dbReference type="PANTHER" id="PTHR11014:SF63">
    <property type="entry name" value="METALLOPEPTIDASE, PUTATIVE (AFU_ORTHOLOGUE AFUA_6G09600)-RELATED"/>
    <property type="match status" value="1"/>
</dbReference>
<keyword evidence="2" id="KW-0479">Metal-binding</keyword>
<dbReference type="Pfam" id="PF01546">
    <property type="entry name" value="Peptidase_M20"/>
    <property type="match status" value="1"/>
</dbReference>
<feature type="binding site" evidence="2">
    <location>
        <position position="153"/>
    </location>
    <ligand>
        <name>Mn(2+)</name>
        <dbReference type="ChEBI" id="CHEBI:29035"/>
        <label>2</label>
    </ligand>
</feature>
<dbReference type="PIRSF" id="PIRSF005962">
    <property type="entry name" value="Pept_M20D_amidohydro"/>
    <property type="match status" value="1"/>
</dbReference>
<organism evidence="5 6">
    <name type="scientific">SAR86 cluster bacterium</name>
    <dbReference type="NCBI Taxonomy" id="2030880"/>
    <lineage>
        <taxon>Bacteria</taxon>
        <taxon>Pseudomonadati</taxon>
        <taxon>Pseudomonadota</taxon>
        <taxon>Gammaproteobacteria</taxon>
        <taxon>SAR86 cluster</taxon>
    </lineage>
</organism>
<feature type="binding site" evidence="2">
    <location>
        <position position="214"/>
    </location>
    <ligand>
        <name>Mn(2+)</name>
        <dbReference type="ChEBI" id="CHEBI:29035"/>
        <label>2</label>
    </ligand>
</feature>